<feature type="non-terminal residue" evidence="2">
    <location>
        <position position="1"/>
    </location>
</feature>
<protein>
    <recommendedName>
        <fullName evidence="1">N-acetyltransferase domain-containing protein</fullName>
    </recommendedName>
</protein>
<organism evidence="2">
    <name type="scientific">uncultured Rubrobacteraceae bacterium</name>
    <dbReference type="NCBI Taxonomy" id="349277"/>
    <lineage>
        <taxon>Bacteria</taxon>
        <taxon>Bacillati</taxon>
        <taxon>Actinomycetota</taxon>
        <taxon>Rubrobacteria</taxon>
        <taxon>Rubrobacterales</taxon>
        <taxon>Rubrobacteraceae</taxon>
        <taxon>environmental samples</taxon>
    </lineage>
</organism>
<sequence length="293" mass="32645">RYLRSMFAAGSMRPEWCFVIQEGDGRPEGRVAFWTLPGMGKPFALVLLEVPWDGDHVGAGRRLLGDVLDEARRLGADEIEHVLDAPPMGPQFQHQQEKRVEVLEGAGFAFRRETDRFHWRGEVPPPVSGRLSFRTLEEVGEDAFIDAMMRVSEGTLDREIREERERLDPRGAAREFFEDARRVGHDPAWWRLAYDGPHGDLAGLVMPAEPPGFLTIFYVGVVPQMRGRGYVDDLLAAGTATLLDARTQGGAEKPLRADTDVANAPMAAAFRRAGWTRFAGRREYVADLATAGS</sequence>
<dbReference type="SUPFAM" id="SSF55729">
    <property type="entry name" value="Acyl-CoA N-acyltransferases (Nat)"/>
    <property type="match status" value="1"/>
</dbReference>
<dbReference type="InterPro" id="IPR016181">
    <property type="entry name" value="Acyl_CoA_acyltransferase"/>
</dbReference>
<dbReference type="Gene3D" id="3.40.630.30">
    <property type="match status" value="1"/>
</dbReference>
<dbReference type="GO" id="GO:0016747">
    <property type="term" value="F:acyltransferase activity, transferring groups other than amino-acyl groups"/>
    <property type="evidence" value="ECO:0007669"/>
    <property type="project" value="InterPro"/>
</dbReference>
<dbReference type="AlphaFoldDB" id="A0A6J4SIS8"/>
<name>A0A6J4SIS8_9ACTN</name>
<feature type="domain" description="N-acetyltransferase" evidence="1">
    <location>
        <begin position="146"/>
        <end position="293"/>
    </location>
</feature>
<evidence type="ECO:0000259" key="1">
    <source>
        <dbReference type="PROSITE" id="PS51186"/>
    </source>
</evidence>
<evidence type="ECO:0000313" key="2">
    <source>
        <dbReference type="EMBL" id="CAA9492852.1"/>
    </source>
</evidence>
<reference evidence="2" key="1">
    <citation type="submission" date="2020-02" db="EMBL/GenBank/DDBJ databases">
        <authorList>
            <person name="Meier V. D."/>
        </authorList>
    </citation>
    <scope>NUCLEOTIDE SEQUENCE</scope>
    <source>
        <strain evidence="2">AVDCRST_MAG05</strain>
    </source>
</reference>
<accession>A0A6J4SIS8</accession>
<dbReference type="EMBL" id="CADCVM010000209">
    <property type="protein sequence ID" value="CAA9492852.1"/>
    <property type="molecule type" value="Genomic_DNA"/>
</dbReference>
<proteinExistence type="predicted"/>
<dbReference type="PROSITE" id="PS51186">
    <property type="entry name" value="GNAT"/>
    <property type="match status" value="1"/>
</dbReference>
<gene>
    <name evidence="2" type="ORF">AVDCRST_MAG05-1986</name>
</gene>
<dbReference type="InterPro" id="IPR000182">
    <property type="entry name" value="GNAT_dom"/>
</dbReference>